<evidence type="ECO:0000313" key="2">
    <source>
        <dbReference type="Proteomes" id="UP000324800"/>
    </source>
</evidence>
<evidence type="ECO:0008006" key="3">
    <source>
        <dbReference type="Google" id="ProtNLM"/>
    </source>
</evidence>
<comment type="caution">
    <text evidence="1">The sequence shown here is derived from an EMBL/GenBank/DDBJ whole genome shotgun (WGS) entry which is preliminary data.</text>
</comment>
<dbReference type="InterPro" id="IPR016024">
    <property type="entry name" value="ARM-type_fold"/>
</dbReference>
<organism evidence="1 2">
    <name type="scientific">Streblomastix strix</name>
    <dbReference type="NCBI Taxonomy" id="222440"/>
    <lineage>
        <taxon>Eukaryota</taxon>
        <taxon>Metamonada</taxon>
        <taxon>Preaxostyla</taxon>
        <taxon>Oxymonadida</taxon>
        <taxon>Streblomastigidae</taxon>
        <taxon>Streblomastix</taxon>
    </lineage>
</organism>
<dbReference type="SUPFAM" id="SSF48371">
    <property type="entry name" value="ARM repeat"/>
    <property type="match status" value="1"/>
</dbReference>
<dbReference type="InterPro" id="IPR011989">
    <property type="entry name" value="ARM-like"/>
</dbReference>
<gene>
    <name evidence="1" type="ORF">EZS28_031339</name>
</gene>
<protein>
    <recommendedName>
        <fullName evidence="3">Armadillo-type fold</fullName>
    </recommendedName>
</protein>
<accession>A0A5J4USE7</accession>
<sequence length="552" mass="63468">MAQPDSQNDVVDYKQIVEILKIPFVGSETEKKIILDQQENVCQKIVMKFKDKKDDDGRQNAIETGVTDELSTIFESRDLTSISLPFIEAFFCISFPGDKVDFRPIIYKRKNPYPGLFRLLDHKNSDVVLHEITTIVSILNGGIGSTNDEEQNPHFQSVEECGGIQKLFTLFKKTSDKVIKDKIAVSFGRLFKARPIQDKEMQQSIISHLKSITSDADEWTRSNSALAINHLAQNEDNNTEIMKEFDPLTVIQDLRLPIIGNGEQRKQIQNKKNLDCILLQIIIDLEKDNNLQERLIEAGIIEAFLYFFETQDLNMISSSFVDLFKQFQTSAQTQIDQLKKEKKHYPTILRMLGSSDVEVFNGQNIDIWSLNALARVVGNHTEILKDNFITKAVQVMSNSSDSFLLDFLEIIIDAGTEQTREKIKQEFPVAYIKDLYQHKDSNIRDKSFLFVSRINYPEQMKKLETIQKLIKKNIQDQQTNFNIHEIMNDICTAIEEASENYDEKGGLALIGIKIVHDLIINYKEAIQQELEVGKFIEGLFKLFELPYLSKYV</sequence>
<proteinExistence type="predicted"/>
<name>A0A5J4USE7_9EUKA</name>
<dbReference type="OrthoDB" id="201709at2759"/>
<feature type="non-terminal residue" evidence="1">
    <location>
        <position position="552"/>
    </location>
</feature>
<evidence type="ECO:0000313" key="1">
    <source>
        <dbReference type="EMBL" id="KAA6373134.1"/>
    </source>
</evidence>
<reference evidence="1 2" key="1">
    <citation type="submission" date="2019-03" db="EMBL/GenBank/DDBJ databases">
        <title>Single cell metagenomics reveals metabolic interactions within the superorganism composed of flagellate Streblomastix strix and complex community of Bacteroidetes bacteria on its surface.</title>
        <authorList>
            <person name="Treitli S.C."/>
            <person name="Kolisko M."/>
            <person name="Husnik F."/>
            <person name="Keeling P."/>
            <person name="Hampl V."/>
        </authorList>
    </citation>
    <scope>NUCLEOTIDE SEQUENCE [LARGE SCALE GENOMIC DNA]</scope>
    <source>
        <strain evidence="1">ST1C</strain>
    </source>
</reference>
<dbReference type="Proteomes" id="UP000324800">
    <property type="component" value="Unassembled WGS sequence"/>
</dbReference>
<dbReference type="Gene3D" id="1.25.10.10">
    <property type="entry name" value="Leucine-rich Repeat Variant"/>
    <property type="match status" value="2"/>
</dbReference>
<dbReference type="AlphaFoldDB" id="A0A5J4USE7"/>
<dbReference type="EMBL" id="SNRW01013001">
    <property type="protein sequence ID" value="KAA6373134.1"/>
    <property type="molecule type" value="Genomic_DNA"/>
</dbReference>